<name>A0ABW4FPE0_9PSEU</name>
<dbReference type="PRINTS" id="PR00455">
    <property type="entry name" value="HTHTETR"/>
</dbReference>
<comment type="caution">
    <text evidence="6">The sequence shown here is derived from an EMBL/GenBank/DDBJ whole genome shotgun (WGS) entry which is preliminary data.</text>
</comment>
<dbReference type="InterPro" id="IPR050109">
    <property type="entry name" value="HTH-type_TetR-like_transc_reg"/>
</dbReference>
<dbReference type="RefSeq" id="WP_343980893.1">
    <property type="nucleotide sequence ID" value="NZ_BAAAJG010000012.1"/>
</dbReference>
<dbReference type="EMBL" id="JBHUCP010000017">
    <property type="protein sequence ID" value="MFD1532190.1"/>
    <property type="molecule type" value="Genomic_DNA"/>
</dbReference>
<dbReference type="InterPro" id="IPR023772">
    <property type="entry name" value="DNA-bd_HTH_TetR-type_CS"/>
</dbReference>
<dbReference type="Proteomes" id="UP001597145">
    <property type="component" value="Unassembled WGS sequence"/>
</dbReference>
<evidence type="ECO:0000313" key="6">
    <source>
        <dbReference type="EMBL" id="MFD1532190.1"/>
    </source>
</evidence>
<evidence type="ECO:0000256" key="1">
    <source>
        <dbReference type="ARBA" id="ARBA00023015"/>
    </source>
</evidence>
<feature type="domain" description="HTH tetR-type" evidence="5">
    <location>
        <begin position="8"/>
        <end position="68"/>
    </location>
</feature>
<feature type="DNA-binding region" description="H-T-H motif" evidence="4">
    <location>
        <begin position="31"/>
        <end position="50"/>
    </location>
</feature>
<evidence type="ECO:0000256" key="3">
    <source>
        <dbReference type="ARBA" id="ARBA00023163"/>
    </source>
</evidence>
<keyword evidence="2 4" id="KW-0238">DNA-binding</keyword>
<dbReference type="PANTHER" id="PTHR30055:SF234">
    <property type="entry name" value="HTH-TYPE TRANSCRIPTIONAL REGULATOR BETI"/>
    <property type="match status" value="1"/>
</dbReference>
<evidence type="ECO:0000313" key="7">
    <source>
        <dbReference type="Proteomes" id="UP001597145"/>
    </source>
</evidence>
<proteinExistence type="predicted"/>
<protein>
    <submittedName>
        <fullName evidence="6">TetR/AcrR family transcriptional regulator</fullName>
    </submittedName>
</protein>
<sequence length="238" mass="26107">MAGSDVAGARVGRVLDAAGELLVRWGYQRVTIDEVARHAGIGKGTVYLHFRTKDALFLAVLLRAQAGVAERAAQRAEADPEHAMPARLVRTLYLELSADPVLRAMYLSDVEILGRLAHEAADTIGELTAHRDHVLDEHLRLLREAGCLRADLTLPEMRYTFDAIATGFIVVDGFSGSHRPPPLAVEERADLLERAIAAAIQVPEPPAAELARVAPAVAQLYRSLLDHIDHDEWRPRGR</sequence>
<dbReference type="PANTHER" id="PTHR30055">
    <property type="entry name" value="HTH-TYPE TRANSCRIPTIONAL REGULATOR RUTR"/>
    <property type="match status" value="1"/>
</dbReference>
<keyword evidence="7" id="KW-1185">Reference proteome</keyword>
<keyword evidence="1" id="KW-0805">Transcription regulation</keyword>
<accession>A0ABW4FPE0</accession>
<dbReference type="Pfam" id="PF00440">
    <property type="entry name" value="TetR_N"/>
    <property type="match status" value="1"/>
</dbReference>
<dbReference type="Gene3D" id="1.10.357.10">
    <property type="entry name" value="Tetracycline Repressor, domain 2"/>
    <property type="match status" value="1"/>
</dbReference>
<keyword evidence="3" id="KW-0804">Transcription</keyword>
<dbReference type="PROSITE" id="PS50977">
    <property type="entry name" value="HTH_TETR_2"/>
    <property type="match status" value="1"/>
</dbReference>
<dbReference type="PROSITE" id="PS01081">
    <property type="entry name" value="HTH_TETR_1"/>
    <property type="match status" value="1"/>
</dbReference>
<evidence type="ECO:0000259" key="5">
    <source>
        <dbReference type="PROSITE" id="PS50977"/>
    </source>
</evidence>
<dbReference type="InterPro" id="IPR009057">
    <property type="entry name" value="Homeodomain-like_sf"/>
</dbReference>
<dbReference type="SUPFAM" id="SSF46689">
    <property type="entry name" value="Homeodomain-like"/>
    <property type="match status" value="1"/>
</dbReference>
<reference evidence="7" key="1">
    <citation type="journal article" date="2019" name="Int. J. Syst. Evol. Microbiol.">
        <title>The Global Catalogue of Microorganisms (GCM) 10K type strain sequencing project: providing services to taxonomists for standard genome sequencing and annotation.</title>
        <authorList>
            <consortium name="The Broad Institute Genomics Platform"/>
            <consortium name="The Broad Institute Genome Sequencing Center for Infectious Disease"/>
            <person name="Wu L."/>
            <person name="Ma J."/>
        </authorList>
    </citation>
    <scope>NUCLEOTIDE SEQUENCE [LARGE SCALE GENOMIC DNA]</scope>
    <source>
        <strain evidence="7">JCM 12165</strain>
    </source>
</reference>
<evidence type="ECO:0000256" key="2">
    <source>
        <dbReference type="ARBA" id="ARBA00023125"/>
    </source>
</evidence>
<organism evidence="6 7">
    <name type="scientific">Pseudonocardia aurantiaca</name>
    <dbReference type="NCBI Taxonomy" id="75290"/>
    <lineage>
        <taxon>Bacteria</taxon>
        <taxon>Bacillati</taxon>
        <taxon>Actinomycetota</taxon>
        <taxon>Actinomycetes</taxon>
        <taxon>Pseudonocardiales</taxon>
        <taxon>Pseudonocardiaceae</taxon>
        <taxon>Pseudonocardia</taxon>
    </lineage>
</organism>
<evidence type="ECO:0000256" key="4">
    <source>
        <dbReference type="PROSITE-ProRule" id="PRU00335"/>
    </source>
</evidence>
<dbReference type="InterPro" id="IPR001647">
    <property type="entry name" value="HTH_TetR"/>
</dbReference>
<gene>
    <name evidence="6" type="ORF">ACFSCY_22425</name>
</gene>